<name>A0AAE9F0V7_CAEBR</name>
<dbReference type="SUPFAM" id="SSF56436">
    <property type="entry name" value="C-type lectin-like"/>
    <property type="match status" value="1"/>
</dbReference>
<organism evidence="1 2">
    <name type="scientific">Caenorhabditis briggsae</name>
    <dbReference type="NCBI Taxonomy" id="6238"/>
    <lineage>
        <taxon>Eukaryota</taxon>
        <taxon>Metazoa</taxon>
        <taxon>Ecdysozoa</taxon>
        <taxon>Nematoda</taxon>
        <taxon>Chromadorea</taxon>
        <taxon>Rhabditida</taxon>
        <taxon>Rhabditina</taxon>
        <taxon>Rhabditomorpha</taxon>
        <taxon>Rhabditoidea</taxon>
        <taxon>Rhabditidae</taxon>
        <taxon>Peloderinae</taxon>
        <taxon>Caenorhabditis</taxon>
    </lineage>
</organism>
<gene>
    <name evidence="1" type="ORF">L5515_006096</name>
</gene>
<dbReference type="PANTHER" id="PTHR23124:SF141">
    <property type="entry name" value="C-TYPE LECTIN DOMAIN-CONTAINING PROTEIN-RELATED"/>
    <property type="match status" value="1"/>
</dbReference>
<keyword evidence="2" id="KW-1185">Reference proteome</keyword>
<reference evidence="1 2" key="1">
    <citation type="submission" date="2022-04" db="EMBL/GenBank/DDBJ databases">
        <title>Chromosome-level reference genomes for two strains of Caenorhabditis briggsae: an improved platform for comparative genomics.</title>
        <authorList>
            <person name="Stevens L."/>
            <person name="Andersen E."/>
        </authorList>
    </citation>
    <scope>NUCLEOTIDE SEQUENCE [LARGE SCALE GENOMIC DNA]</scope>
    <source>
        <strain evidence="1">VX34</strain>
        <tissue evidence="1">Whole-organism</tissue>
    </source>
</reference>
<dbReference type="PANTHER" id="PTHR23124">
    <property type="entry name" value="C-TYPE LECTIN DOMAIN-CONTAINING PROTEIN-RELATED-RELATED"/>
    <property type="match status" value="1"/>
</dbReference>
<sequence>MIVIRANLISFDNCTEYSSATELSFKECTIQCAKSVGCRMQTTTPRPKVCPDQWRMFQRGSIQWCLSVVIGQNYSIFNYTAAVDTCLKLNSTLSGPNGVEERDFAFQFTDLTLQNFTGYTWNRGEPNGDPVPPGNYIQNCIHMLITPQVSHTAYGTLDDIELRQ</sequence>
<evidence type="ECO:0000313" key="2">
    <source>
        <dbReference type="Proteomes" id="UP000829354"/>
    </source>
</evidence>
<evidence type="ECO:0000313" key="1">
    <source>
        <dbReference type="EMBL" id="UMM32213.1"/>
    </source>
</evidence>
<dbReference type="InterPro" id="IPR016187">
    <property type="entry name" value="CTDL_fold"/>
</dbReference>
<dbReference type="AlphaFoldDB" id="A0AAE9F0V7"/>
<accession>A0AAE9F0V7</accession>
<dbReference type="EMBL" id="CP092624">
    <property type="protein sequence ID" value="UMM32213.1"/>
    <property type="molecule type" value="Genomic_DNA"/>
</dbReference>
<proteinExistence type="predicted"/>
<protein>
    <submittedName>
        <fullName evidence="1">Uncharacterized protein</fullName>
    </submittedName>
</protein>
<dbReference type="Proteomes" id="UP000829354">
    <property type="component" value="Chromosome V"/>
</dbReference>